<feature type="region of interest" description="Disordered" evidence="1">
    <location>
        <begin position="43"/>
        <end position="118"/>
    </location>
</feature>
<feature type="domain" description="SPX" evidence="2">
    <location>
        <begin position="1"/>
        <end position="118"/>
    </location>
</feature>
<dbReference type="PROSITE" id="PS51382">
    <property type="entry name" value="SPX"/>
    <property type="match status" value="1"/>
</dbReference>
<reference evidence="3" key="1">
    <citation type="submission" date="2019-10" db="EMBL/GenBank/DDBJ databases">
        <authorList>
            <person name="Nor Muhammad N."/>
        </authorList>
    </citation>
    <scope>NUCLEOTIDE SEQUENCE</scope>
</reference>
<feature type="compositionally biased region" description="Acidic residues" evidence="1">
    <location>
        <begin position="67"/>
        <end position="79"/>
    </location>
</feature>
<proteinExistence type="predicted"/>
<protein>
    <submittedName>
        <fullName evidence="3">Ku seventy</fullName>
    </submittedName>
</protein>
<evidence type="ECO:0000259" key="2">
    <source>
        <dbReference type="PROSITE" id="PS51382"/>
    </source>
</evidence>
<accession>A0A5K1JTZ7</accession>
<sequence length="118" mass="13357">MTGGRSSLDLGNTDAIFLPLLDRELRKICVFYETEEQRLTEDLATLQTDIERQEESGPDAGLRYLDEEGDEDDDEDEDYQLQSPTATLNRDRTQSPARRRKSSRSMSSTGARGAYFTA</sequence>
<gene>
    <name evidence="3" type="primary">K9FV70</name>
</gene>
<name>A0A5K1JTZ7_9APHY</name>
<organism evidence="3">
    <name type="scientific">Ganoderma boninense</name>
    <dbReference type="NCBI Taxonomy" id="34458"/>
    <lineage>
        <taxon>Eukaryota</taxon>
        <taxon>Fungi</taxon>
        <taxon>Dikarya</taxon>
        <taxon>Basidiomycota</taxon>
        <taxon>Agaricomycotina</taxon>
        <taxon>Agaricomycetes</taxon>
        <taxon>Polyporales</taxon>
        <taxon>Polyporaceae</taxon>
        <taxon>Ganoderma</taxon>
    </lineage>
</organism>
<evidence type="ECO:0000256" key="1">
    <source>
        <dbReference type="SAM" id="MobiDB-lite"/>
    </source>
</evidence>
<dbReference type="AlphaFoldDB" id="A0A5K1JTZ7"/>
<dbReference type="EMBL" id="LR724852">
    <property type="protein sequence ID" value="VWO95470.1"/>
    <property type="molecule type" value="Genomic_DNA"/>
</dbReference>
<dbReference type="Pfam" id="PF03105">
    <property type="entry name" value="SPX"/>
    <property type="match status" value="1"/>
</dbReference>
<evidence type="ECO:0000313" key="3">
    <source>
        <dbReference type="EMBL" id="VWO95470.1"/>
    </source>
</evidence>
<dbReference type="InterPro" id="IPR004331">
    <property type="entry name" value="SPX_dom"/>
</dbReference>